<sequence>MNHWQLAQLNIAHAIAPLDDPLMAGFTEQLDAINQLAEQSPGFIWRLQSDSGNATDISYDADPLIIANMSVWASLEDLQRYVYTGEHLAMLKQRKAWFGKIDGPALVLWWIPAGHIPTLLEAKAALELLRLNGSSACAFSFAKPFGPPSINPLEQPGVRADTAAWNPARVSVS</sequence>
<protein>
    <submittedName>
        <fullName evidence="2">DUF3291 domain-containing protein</fullName>
    </submittedName>
</protein>
<feature type="domain" description="DUF3291" evidence="1">
    <location>
        <begin position="6"/>
        <end position="143"/>
    </location>
</feature>
<name>A0AAU7FEW3_9NEIS</name>
<organism evidence="2">
    <name type="scientific">Chitinibacter mangrovi</name>
    <dbReference type="NCBI Taxonomy" id="3153927"/>
    <lineage>
        <taxon>Bacteria</taxon>
        <taxon>Pseudomonadati</taxon>
        <taxon>Pseudomonadota</taxon>
        <taxon>Betaproteobacteria</taxon>
        <taxon>Neisseriales</taxon>
        <taxon>Chitinibacteraceae</taxon>
        <taxon>Chitinibacter</taxon>
    </lineage>
</organism>
<dbReference type="KEGG" id="cmav:ABHF33_08445"/>
<proteinExistence type="predicted"/>
<dbReference type="InterPro" id="IPR011008">
    <property type="entry name" value="Dimeric_a/b-barrel"/>
</dbReference>
<reference evidence="2" key="1">
    <citation type="submission" date="2024-05" db="EMBL/GenBank/DDBJ databases">
        <authorList>
            <person name="Yang L."/>
            <person name="Pan L."/>
        </authorList>
    </citation>
    <scope>NUCLEOTIDE SEQUENCE</scope>
    <source>
        <strain evidence="2">FCG-7</strain>
    </source>
</reference>
<dbReference type="InterPro" id="IPR021708">
    <property type="entry name" value="DUF3291"/>
</dbReference>
<dbReference type="SUPFAM" id="SSF54909">
    <property type="entry name" value="Dimeric alpha+beta barrel"/>
    <property type="match status" value="1"/>
</dbReference>
<dbReference type="AlphaFoldDB" id="A0AAU7FEW3"/>
<evidence type="ECO:0000313" key="2">
    <source>
        <dbReference type="EMBL" id="XBM02281.1"/>
    </source>
</evidence>
<gene>
    <name evidence="2" type="ORF">ABHF33_08445</name>
</gene>
<dbReference type="RefSeq" id="WP_348946557.1">
    <property type="nucleotide sequence ID" value="NZ_CP157355.1"/>
</dbReference>
<accession>A0AAU7FEW3</accession>
<evidence type="ECO:0000259" key="1">
    <source>
        <dbReference type="Pfam" id="PF11695"/>
    </source>
</evidence>
<dbReference type="Pfam" id="PF11695">
    <property type="entry name" value="DUF3291"/>
    <property type="match status" value="1"/>
</dbReference>
<dbReference type="EMBL" id="CP157355">
    <property type="protein sequence ID" value="XBM02281.1"/>
    <property type="molecule type" value="Genomic_DNA"/>
</dbReference>